<accession>A0ABM4DPP9</accession>
<comment type="similarity">
    <text evidence="3">Belongs to the CBF-beta family.</text>
</comment>
<dbReference type="RefSeq" id="XP_065676557.1">
    <property type="nucleotide sequence ID" value="XM_065820485.1"/>
</dbReference>
<dbReference type="InterPro" id="IPR036552">
    <property type="entry name" value="CBF_bsu_sf"/>
</dbReference>
<keyword evidence="2" id="KW-0539">Nucleus</keyword>
<dbReference type="SUPFAM" id="SSF50723">
    <property type="entry name" value="Core binding factor beta, CBF"/>
    <property type="match status" value="1"/>
</dbReference>
<dbReference type="PANTHER" id="PTHR10276:SF3">
    <property type="entry name" value="CORE-BINDING FACTOR SUBUNIT BETA"/>
    <property type="match status" value="1"/>
</dbReference>
<gene>
    <name evidence="5" type="primary">LOC101235090</name>
</gene>
<dbReference type="GeneID" id="101235090"/>
<sequence>MARIVPDQKNKFETDELFRKLSKKSEIRYTGYRNRGHEERVVRFQTECFEGRCSVAFISSGTNLLLFLGPQLKEKKGMIPSKEFMDFDKELGKVHLKSCFVMNGVSVIFRGYIDLQKLDGTGYLEYDDYNAKIEDTILRDAVNQSIIRQQNFEERQLRIKQELMGTESIFQCTPCHEAVFG</sequence>
<evidence type="ECO:0000313" key="4">
    <source>
        <dbReference type="Proteomes" id="UP001652625"/>
    </source>
</evidence>
<dbReference type="Gene3D" id="2.40.250.10">
    <property type="entry name" value="Core binding factor, beta subunit"/>
    <property type="match status" value="1"/>
</dbReference>
<keyword evidence="4" id="KW-1185">Reference proteome</keyword>
<evidence type="ECO:0000256" key="3">
    <source>
        <dbReference type="ARBA" id="ARBA00025734"/>
    </source>
</evidence>
<evidence type="ECO:0000313" key="5">
    <source>
        <dbReference type="RefSeq" id="XP_065676557.1"/>
    </source>
</evidence>
<dbReference type="InterPro" id="IPR003417">
    <property type="entry name" value="CBF_beta"/>
</dbReference>
<comment type="subcellular location">
    <subcellularLocation>
        <location evidence="1">Nucleus</location>
    </subcellularLocation>
</comment>
<protein>
    <submittedName>
        <fullName evidence="5">Protein big brother isoform X3</fullName>
    </submittedName>
</protein>
<reference evidence="5" key="1">
    <citation type="submission" date="2025-08" db="UniProtKB">
        <authorList>
            <consortium name="RefSeq"/>
        </authorList>
    </citation>
    <scope>IDENTIFICATION</scope>
</reference>
<name>A0ABM4DPP9_HYDVU</name>
<evidence type="ECO:0000256" key="1">
    <source>
        <dbReference type="ARBA" id="ARBA00004123"/>
    </source>
</evidence>
<dbReference type="PANTHER" id="PTHR10276">
    <property type="entry name" value="CORE-BINDING FACTOR, BETA SUBUNIT"/>
    <property type="match status" value="1"/>
</dbReference>
<organism evidence="4 5">
    <name type="scientific">Hydra vulgaris</name>
    <name type="common">Hydra</name>
    <name type="synonym">Hydra attenuata</name>
    <dbReference type="NCBI Taxonomy" id="6087"/>
    <lineage>
        <taxon>Eukaryota</taxon>
        <taxon>Metazoa</taxon>
        <taxon>Cnidaria</taxon>
        <taxon>Hydrozoa</taxon>
        <taxon>Hydroidolina</taxon>
        <taxon>Anthoathecata</taxon>
        <taxon>Aplanulata</taxon>
        <taxon>Hydridae</taxon>
        <taxon>Hydra</taxon>
    </lineage>
</organism>
<dbReference type="Pfam" id="PF02312">
    <property type="entry name" value="CBF_beta"/>
    <property type="match status" value="1"/>
</dbReference>
<evidence type="ECO:0000256" key="2">
    <source>
        <dbReference type="ARBA" id="ARBA00023242"/>
    </source>
</evidence>
<dbReference type="Proteomes" id="UP001652625">
    <property type="component" value="Chromosome 15"/>
</dbReference>
<proteinExistence type="inferred from homology"/>